<keyword evidence="2" id="KW-0808">Transferase</keyword>
<protein>
    <submittedName>
        <fullName evidence="2">Signal transduction histidine kinase containing Cache and PAS domain</fullName>
    </submittedName>
</protein>
<proteinExistence type="predicted"/>
<name>A0A1Q6DT33_METT1</name>
<keyword evidence="1" id="KW-1133">Transmembrane helix</keyword>
<keyword evidence="1" id="KW-0812">Transmembrane</keyword>
<sequence length="94" mass="10682">MWSRLTDSISKKLILTIAVVAIVIFSGMTLLVVNQATGQQKEVAGERMQEMTQSYANDFNVDMKRYMETAKTLTLTLEKYQKSDASREEVVNML</sequence>
<evidence type="ECO:0000256" key="1">
    <source>
        <dbReference type="SAM" id="Phobius"/>
    </source>
</evidence>
<dbReference type="EMBL" id="MSDW01000002">
    <property type="protein sequence ID" value="OKY77508.1"/>
    <property type="molecule type" value="Genomic_DNA"/>
</dbReference>
<dbReference type="Proteomes" id="UP000185744">
    <property type="component" value="Unassembled WGS sequence"/>
</dbReference>
<dbReference type="GO" id="GO:0016301">
    <property type="term" value="F:kinase activity"/>
    <property type="evidence" value="ECO:0007669"/>
    <property type="project" value="UniProtKB-KW"/>
</dbReference>
<gene>
    <name evidence="2" type="ORF">BTN85_2159</name>
</gene>
<accession>A0A1Q6DT33</accession>
<keyword evidence="1" id="KW-0472">Membrane</keyword>
<reference evidence="2" key="1">
    <citation type="submission" date="2016-12" db="EMBL/GenBank/DDBJ databases">
        <title>Discovery of methanogenic haloarchaea.</title>
        <authorList>
            <person name="Sorokin D.Y."/>
            <person name="Makarova K.S."/>
            <person name="Abbas B."/>
            <person name="Ferrer M."/>
            <person name="Golyshin P.N."/>
        </authorList>
    </citation>
    <scope>NUCLEOTIDE SEQUENCE [LARGE SCALE GENOMIC DNA]</scope>
    <source>
        <strain evidence="2">HMET1</strain>
    </source>
</reference>
<feature type="transmembrane region" description="Helical" evidence="1">
    <location>
        <begin position="12"/>
        <end position="33"/>
    </location>
</feature>
<keyword evidence="3" id="KW-1185">Reference proteome</keyword>
<dbReference type="AlphaFoldDB" id="A0A1Q6DT33"/>
<keyword evidence="2" id="KW-0418">Kinase</keyword>
<evidence type="ECO:0000313" key="2">
    <source>
        <dbReference type="EMBL" id="OKY77508.1"/>
    </source>
</evidence>
<comment type="caution">
    <text evidence="2">The sequence shown here is derived from an EMBL/GenBank/DDBJ whole genome shotgun (WGS) entry which is preliminary data.</text>
</comment>
<organism evidence="2 3">
    <name type="scientific">Methanohalarchaeum thermophilum</name>
    <dbReference type="NCBI Taxonomy" id="1903181"/>
    <lineage>
        <taxon>Archaea</taxon>
        <taxon>Methanobacteriati</taxon>
        <taxon>Methanobacteriota</taxon>
        <taxon>Methanonatronarchaeia</taxon>
        <taxon>Methanonatronarchaeales</taxon>
        <taxon>Methanonatronarchaeaceae</taxon>
        <taxon>Candidatus Methanohalarchaeum</taxon>
    </lineage>
</organism>
<evidence type="ECO:0000313" key="3">
    <source>
        <dbReference type="Proteomes" id="UP000185744"/>
    </source>
</evidence>
<dbReference type="InParanoid" id="A0A1Q6DT33"/>